<dbReference type="PANTHER" id="PTHR48423:SF1">
    <property type="entry name" value="INTERLEUKIN-27 RECEPTOR SUBUNIT ALPHA"/>
    <property type="match status" value="1"/>
</dbReference>
<dbReference type="PROSITE" id="PS50853">
    <property type="entry name" value="FN3"/>
    <property type="match status" value="2"/>
</dbReference>
<reference evidence="16 17" key="1">
    <citation type="journal article" date="2018" name="G3 (Bethesda)">
        <title>A High-Quality Reference Genome for the Invasive Mosquitofish Gambusia affinis Using a Chicago Library.</title>
        <authorList>
            <person name="Hoffberg S.L."/>
            <person name="Troendle N.J."/>
            <person name="Glenn T.C."/>
            <person name="Mahmud O."/>
            <person name="Louha S."/>
            <person name="Chalopin D."/>
            <person name="Bennetzen J.L."/>
            <person name="Mauricio R."/>
        </authorList>
    </citation>
    <scope>NUCLEOTIDE SEQUENCE [LARGE SCALE GENOMIC DNA]</scope>
    <source>
        <strain evidence="16">NE01/NJP1002.9</strain>
        <tissue evidence="16">Muscle</tissue>
    </source>
</reference>
<evidence type="ECO:0000256" key="3">
    <source>
        <dbReference type="ARBA" id="ARBA00022692"/>
    </source>
</evidence>
<keyword evidence="4 14" id="KW-0732">Signal</keyword>
<evidence type="ECO:0000256" key="9">
    <source>
        <dbReference type="ARBA" id="ARBA00023170"/>
    </source>
</evidence>
<keyword evidence="11" id="KW-0393">Immunoglobulin domain</keyword>
<dbReference type="InterPro" id="IPR052672">
    <property type="entry name" value="Type1_Cytokine_Rcpt_Type2"/>
</dbReference>
<dbReference type="InterPro" id="IPR013783">
    <property type="entry name" value="Ig-like_fold"/>
</dbReference>
<dbReference type="Gene3D" id="2.60.40.10">
    <property type="entry name" value="Immunoglobulins"/>
    <property type="match status" value="5"/>
</dbReference>
<sequence length="957" mass="107085">MMSSMVLQLFGLAFVTSVLHAKHEFSTHLVTAPHVPVVEIGTNFTATCAIVNTVEATADSLYWNLSESSVVPEKNYVKINESALAVTILISGEESEWLFCMCKKKSPYVSLNKSKFIHGIYLKKACKFTLLNPPRRVENLYCVAEQVGKLVSNNLNCKWDVVGGQTEDVKTNYTVMVQFESSTYRSSPTFLNTTLVDLEVFPHYMPLDVWVVARNLLGTVESEHLKQDANEFVKTHPPSKVTVIPEEPFPNSLLIKWQPPIDEIQVKLTYQIRYCQSGSHTWSYIPLGDTDKVMTSFRLQNLQPYSAYVIQMRCRNRDGNSGHWSNWSANETKTTPEDRPRSKPDLWQLSGGDHGEEVQIICKDPKHANGRITSFSLIPYTKNGPLEQEIIPADQNQNSSESRVILLKKISLADKQLVKVCVNANNSKGTSPEACLGIPVRSSERPKLEELKVWTQEGQMFVEWKRPNNTAVTEYVVEWARPGKTDWQRENKTTTRTAIKGSLEKFVRYNVSVYVSQSGRIRKLVHKEAYLEQGAPDQGPTISKSYPAYDNARLVWDEIPRDKRRGFITNYNISYRKENEAPKSIPVPANKTSYTLTELLGNTKYEVWISASTVAGSKNSNPHSFTTLRYAPGTIEGIVVGVSLGFLFVVLMALLLCFLKKDVLKENFWPQIPNPGESTIGNWSPDYPPKEETPKENCVSGVSVLDVGVCEVKLGFEEDKTSLSLKKGKYLSEEHSSGIGGSSCMSSPRQSVSDSDEGPDLADSTASTVQYSSVVASSGYKGQTPSSHSQHSIFSRSESTQPLLDSEEHPDVSLQEGCRQVQPPARPSLFTGAENQNSRESDDFRLLGVEHHDFCPLREDTELTTEPDSLSADTESAAVSSYMPQLGGYRPHRLQDHRKMEEKLSLQSACSELQADVQRNRNLFLRADCCESGLQLVCSTRTQMEALQGRVSPQRGH</sequence>
<dbReference type="InterPro" id="IPR036116">
    <property type="entry name" value="FN3_sf"/>
</dbReference>
<dbReference type="InterPro" id="IPR003529">
    <property type="entry name" value="Hematopoietin_rcpt_Gp130_CS"/>
</dbReference>
<protein>
    <recommendedName>
        <fullName evidence="15">Fibronectin type-III domain-containing protein</fullName>
    </recommendedName>
</protein>
<comment type="similarity">
    <text evidence="2">Belongs to the type I cytokine receptor family. Type 2 subfamily.</text>
</comment>
<dbReference type="GO" id="GO:0004896">
    <property type="term" value="F:cytokine receptor activity"/>
    <property type="evidence" value="ECO:0007669"/>
    <property type="project" value="InterPro"/>
</dbReference>
<feature type="compositionally biased region" description="Basic and acidic residues" evidence="12">
    <location>
        <begin position="334"/>
        <end position="344"/>
    </location>
</feature>
<feature type="compositionally biased region" description="Low complexity" evidence="12">
    <location>
        <begin position="786"/>
        <end position="799"/>
    </location>
</feature>
<keyword evidence="10" id="KW-0325">Glycoprotein</keyword>
<keyword evidence="17" id="KW-1185">Reference proteome</keyword>
<evidence type="ECO:0000256" key="13">
    <source>
        <dbReference type="SAM" id="Phobius"/>
    </source>
</evidence>
<feature type="domain" description="Fibronectin type-III" evidence="15">
    <location>
        <begin position="536"/>
        <end position="630"/>
    </location>
</feature>
<keyword evidence="8" id="KW-1015">Disulfide bond</keyword>
<feature type="signal peptide" evidence="14">
    <location>
        <begin position="1"/>
        <end position="21"/>
    </location>
</feature>
<dbReference type="InterPro" id="IPR003961">
    <property type="entry name" value="FN3_dom"/>
</dbReference>
<dbReference type="SUPFAM" id="SSF48726">
    <property type="entry name" value="Immunoglobulin"/>
    <property type="match status" value="1"/>
</dbReference>
<proteinExistence type="inferred from homology"/>
<dbReference type="CDD" id="cd00063">
    <property type="entry name" value="FN3"/>
    <property type="match status" value="3"/>
</dbReference>
<evidence type="ECO:0000256" key="10">
    <source>
        <dbReference type="ARBA" id="ARBA00023180"/>
    </source>
</evidence>
<dbReference type="PROSITE" id="PS01353">
    <property type="entry name" value="HEMATOPO_REC_L_F2"/>
    <property type="match status" value="1"/>
</dbReference>
<keyword evidence="5" id="KW-0677">Repeat</keyword>
<evidence type="ECO:0000256" key="8">
    <source>
        <dbReference type="ARBA" id="ARBA00023157"/>
    </source>
</evidence>
<feature type="region of interest" description="Disordered" evidence="12">
    <location>
        <begin position="320"/>
        <end position="346"/>
    </location>
</feature>
<comment type="caution">
    <text evidence="16">The sequence shown here is derived from an EMBL/GenBank/DDBJ whole genome shotgun (WGS) entry which is preliminary data.</text>
</comment>
<accession>A0A315VSR8</accession>
<evidence type="ECO:0000313" key="17">
    <source>
        <dbReference type="Proteomes" id="UP000250572"/>
    </source>
</evidence>
<dbReference type="GO" id="GO:0005886">
    <property type="term" value="C:plasma membrane"/>
    <property type="evidence" value="ECO:0007669"/>
    <property type="project" value="UniProtKB-ARBA"/>
</dbReference>
<evidence type="ECO:0000256" key="11">
    <source>
        <dbReference type="ARBA" id="ARBA00023319"/>
    </source>
</evidence>
<dbReference type="AlphaFoldDB" id="A0A315VSR8"/>
<evidence type="ECO:0000256" key="7">
    <source>
        <dbReference type="ARBA" id="ARBA00023136"/>
    </source>
</evidence>
<feature type="chain" id="PRO_5016408294" description="Fibronectin type-III domain-containing protein" evidence="14">
    <location>
        <begin position="22"/>
        <end position="957"/>
    </location>
</feature>
<keyword evidence="7 13" id="KW-0472">Membrane</keyword>
<feature type="compositionally biased region" description="Polar residues" evidence="12">
    <location>
        <begin position="764"/>
        <end position="785"/>
    </location>
</feature>
<feature type="compositionally biased region" description="Polar residues" evidence="12">
    <location>
        <begin position="322"/>
        <end position="333"/>
    </location>
</feature>
<dbReference type="PANTHER" id="PTHR48423">
    <property type="entry name" value="INTERLEUKIN-27 RECEPTOR SUBUNIT ALPHA"/>
    <property type="match status" value="1"/>
</dbReference>
<feature type="non-terminal residue" evidence="16">
    <location>
        <position position="957"/>
    </location>
</feature>
<feature type="domain" description="Fibronectin type-III" evidence="15">
    <location>
        <begin position="237"/>
        <end position="338"/>
    </location>
</feature>
<dbReference type="Proteomes" id="UP000250572">
    <property type="component" value="Unassembled WGS sequence"/>
</dbReference>
<evidence type="ECO:0000256" key="4">
    <source>
        <dbReference type="ARBA" id="ARBA00022729"/>
    </source>
</evidence>
<keyword evidence="3 13" id="KW-0812">Transmembrane</keyword>
<evidence type="ECO:0000313" key="16">
    <source>
        <dbReference type="EMBL" id="PWA26363.1"/>
    </source>
</evidence>
<dbReference type="SMART" id="SM00060">
    <property type="entry name" value="FN3"/>
    <property type="match status" value="3"/>
</dbReference>
<dbReference type="Pfam" id="PF00041">
    <property type="entry name" value="fn3"/>
    <property type="match status" value="2"/>
</dbReference>
<dbReference type="InterPro" id="IPR036179">
    <property type="entry name" value="Ig-like_dom_sf"/>
</dbReference>
<name>A0A315VSR8_GAMAF</name>
<feature type="transmembrane region" description="Helical" evidence="13">
    <location>
        <begin position="638"/>
        <end position="659"/>
    </location>
</feature>
<gene>
    <name evidence="16" type="ORF">CCH79_00018156</name>
</gene>
<dbReference type="EMBL" id="NHOQ01001160">
    <property type="protein sequence ID" value="PWA26363.1"/>
    <property type="molecule type" value="Genomic_DNA"/>
</dbReference>
<evidence type="ECO:0000256" key="14">
    <source>
        <dbReference type="SAM" id="SignalP"/>
    </source>
</evidence>
<evidence type="ECO:0000259" key="15">
    <source>
        <dbReference type="PROSITE" id="PS50853"/>
    </source>
</evidence>
<evidence type="ECO:0000256" key="1">
    <source>
        <dbReference type="ARBA" id="ARBA00004479"/>
    </source>
</evidence>
<comment type="subcellular location">
    <subcellularLocation>
        <location evidence="1">Membrane</location>
        <topology evidence="1">Single-pass type I membrane protein</topology>
    </subcellularLocation>
</comment>
<keyword evidence="9" id="KW-0675">Receptor</keyword>
<keyword evidence="6 13" id="KW-1133">Transmembrane helix</keyword>
<dbReference type="STRING" id="33528.ENSGAFP00000011994"/>
<feature type="region of interest" description="Disordered" evidence="12">
    <location>
        <begin position="736"/>
        <end position="841"/>
    </location>
</feature>
<evidence type="ECO:0000256" key="5">
    <source>
        <dbReference type="ARBA" id="ARBA00022737"/>
    </source>
</evidence>
<dbReference type="SUPFAM" id="SSF49265">
    <property type="entry name" value="Fibronectin type III"/>
    <property type="match status" value="3"/>
</dbReference>
<organism evidence="16 17">
    <name type="scientific">Gambusia affinis</name>
    <name type="common">Western mosquitofish</name>
    <name type="synonym">Heterandria affinis</name>
    <dbReference type="NCBI Taxonomy" id="33528"/>
    <lineage>
        <taxon>Eukaryota</taxon>
        <taxon>Metazoa</taxon>
        <taxon>Chordata</taxon>
        <taxon>Craniata</taxon>
        <taxon>Vertebrata</taxon>
        <taxon>Euteleostomi</taxon>
        <taxon>Actinopterygii</taxon>
        <taxon>Neopterygii</taxon>
        <taxon>Teleostei</taxon>
        <taxon>Neoteleostei</taxon>
        <taxon>Acanthomorphata</taxon>
        <taxon>Ovalentaria</taxon>
        <taxon>Atherinomorphae</taxon>
        <taxon>Cyprinodontiformes</taxon>
        <taxon>Poeciliidae</taxon>
        <taxon>Poeciliinae</taxon>
        <taxon>Gambusia</taxon>
    </lineage>
</organism>
<evidence type="ECO:0000256" key="6">
    <source>
        <dbReference type="ARBA" id="ARBA00022989"/>
    </source>
</evidence>
<evidence type="ECO:0000256" key="2">
    <source>
        <dbReference type="ARBA" id="ARBA00008921"/>
    </source>
</evidence>
<evidence type="ECO:0000256" key="12">
    <source>
        <dbReference type="SAM" id="MobiDB-lite"/>
    </source>
</evidence>